<dbReference type="Proteomes" id="UP000673975">
    <property type="component" value="Unassembled WGS sequence"/>
</dbReference>
<dbReference type="InterPro" id="IPR052336">
    <property type="entry name" value="MlaD_Phospholipid_Transporter"/>
</dbReference>
<feature type="transmembrane region" description="Helical" evidence="1">
    <location>
        <begin position="12"/>
        <end position="28"/>
    </location>
</feature>
<organism evidence="3 4">
    <name type="scientific">Natronogracilivirga saccharolytica</name>
    <dbReference type="NCBI Taxonomy" id="2812953"/>
    <lineage>
        <taxon>Bacteria</taxon>
        <taxon>Pseudomonadati</taxon>
        <taxon>Balneolota</taxon>
        <taxon>Balneolia</taxon>
        <taxon>Balneolales</taxon>
        <taxon>Cyclonatronaceae</taxon>
        <taxon>Natronogracilivirga</taxon>
    </lineage>
</organism>
<dbReference type="AlphaFoldDB" id="A0A8J7SA28"/>
<keyword evidence="1" id="KW-1133">Transmembrane helix</keyword>
<dbReference type="PANTHER" id="PTHR33371:SF4">
    <property type="entry name" value="INTERMEMBRANE PHOSPHOLIPID TRANSPORT SYSTEM BINDING PROTEIN MLAD"/>
    <property type="match status" value="1"/>
</dbReference>
<keyword evidence="4" id="KW-1185">Reference proteome</keyword>
<gene>
    <name evidence="3" type="ORF">NATSA_09110</name>
</gene>
<feature type="domain" description="Mce/MlaD" evidence="2">
    <location>
        <begin position="39"/>
        <end position="111"/>
    </location>
</feature>
<accession>A0A8J7SA28</accession>
<dbReference type="Pfam" id="PF02470">
    <property type="entry name" value="MlaD"/>
    <property type="match status" value="1"/>
</dbReference>
<proteinExistence type="predicted"/>
<keyword evidence="1" id="KW-0812">Transmembrane</keyword>
<sequence>MKKIHNEIKIGLTIVIAMLIAIIGFRLMQDIPIFRPSLQLNTSFERVDGISAGSSVYMSGVKIGSVNRVRLEGPDSVLVVMNLSYTEGVPVGSKAFIESSDLIGGKRIRIQFSRETEMVEDGGYIEGVYERTGIEELEHFADEIRPGVTRSTESLAEVLEEVDQLLKDGGRENINQALVALNSSSQQVNTLLERRSEDLDQSIVSLRKFMANLDTLSHGRQTQLDEILINLETTSKELGLISEELGGVSTELNTMMQNINSGDGTVGRLIQDPSLYENLDSLAINLKNISRKMEEDPHHFLKHMRLIDIF</sequence>
<dbReference type="PANTHER" id="PTHR33371">
    <property type="entry name" value="INTERMEMBRANE PHOSPHOLIPID TRANSPORT SYSTEM BINDING PROTEIN MLAD-RELATED"/>
    <property type="match status" value="1"/>
</dbReference>
<reference evidence="3" key="1">
    <citation type="submission" date="2021-02" db="EMBL/GenBank/DDBJ databases">
        <title>Natronogracilivirga saccharolytica gen. nov. sp. nov. a new anaerobic, haloalkiliphilic carbohydrate-fermenting bacterium from soda lake and proposing of Cyclonatronumiaceae fam. nov. in the phylum Balneolaeota.</title>
        <authorList>
            <person name="Zhilina T.N."/>
            <person name="Sorokin D.Y."/>
            <person name="Zavarzina D.G."/>
            <person name="Toshchakov S.V."/>
            <person name="Kublanov I.V."/>
        </authorList>
    </citation>
    <scope>NUCLEOTIDE SEQUENCE</scope>
    <source>
        <strain evidence="3">Z-1702</strain>
    </source>
</reference>
<dbReference type="EMBL" id="JAFIDN010000006">
    <property type="protein sequence ID" value="MBP3192821.1"/>
    <property type="molecule type" value="Genomic_DNA"/>
</dbReference>
<keyword evidence="1" id="KW-0472">Membrane</keyword>
<dbReference type="RefSeq" id="WP_210511889.1">
    <property type="nucleotide sequence ID" value="NZ_JAFIDN010000006.1"/>
</dbReference>
<evidence type="ECO:0000259" key="2">
    <source>
        <dbReference type="Pfam" id="PF02470"/>
    </source>
</evidence>
<protein>
    <submittedName>
        <fullName evidence="3">MCE family protein</fullName>
    </submittedName>
</protein>
<dbReference type="InterPro" id="IPR003399">
    <property type="entry name" value="Mce/MlaD"/>
</dbReference>
<evidence type="ECO:0000313" key="3">
    <source>
        <dbReference type="EMBL" id="MBP3192821.1"/>
    </source>
</evidence>
<evidence type="ECO:0000313" key="4">
    <source>
        <dbReference type="Proteomes" id="UP000673975"/>
    </source>
</evidence>
<dbReference type="Gene3D" id="1.20.58.60">
    <property type="match status" value="1"/>
</dbReference>
<name>A0A8J7SA28_9BACT</name>
<comment type="caution">
    <text evidence="3">The sequence shown here is derived from an EMBL/GenBank/DDBJ whole genome shotgun (WGS) entry which is preliminary data.</text>
</comment>
<evidence type="ECO:0000256" key="1">
    <source>
        <dbReference type="SAM" id="Phobius"/>
    </source>
</evidence>